<dbReference type="GO" id="GO:0005524">
    <property type="term" value="F:ATP binding"/>
    <property type="evidence" value="ECO:0007669"/>
    <property type="project" value="UniProtKB-KW"/>
</dbReference>
<dbReference type="AlphaFoldDB" id="A0A931N060"/>
<evidence type="ECO:0000256" key="1">
    <source>
        <dbReference type="ARBA" id="ARBA00022741"/>
    </source>
</evidence>
<dbReference type="GO" id="GO:0005829">
    <property type="term" value="C:cytosol"/>
    <property type="evidence" value="ECO:0007669"/>
    <property type="project" value="TreeGrafter"/>
</dbReference>
<dbReference type="InterPro" id="IPR027417">
    <property type="entry name" value="P-loop_NTPase"/>
</dbReference>
<evidence type="ECO:0000259" key="4">
    <source>
        <dbReference type="Pfam" id="PF13614"/>
    </source>
</evidence>
<dbReference type="PANTHER" id="PTHR43384">
    <property type="entry name" value="SEPTUM SITE-DETERMINING PROTEIN MIND HOMOLOG, CHLOROPLASTIC-RELATED"/>
    <property type="match status" value="1"/>
</dbReference>
<dbReference type="InterPro" id="IPR025669">
    <property type="entry name" value="AAA_dom"/>
</dbReference>
<sequence length="430" mass="46475">MAAHSFDLDPPDARGPVTAETADGADFRPIPRIAIQAFVESPEIAAVLEAAARDRRLARAHVKVHMGGIAAATDFYSSAPTPNLLFVESRERRDQVIASLEGLAGVCDPGSKVVVIGHVNDVILYRELLRRGISEYVVVPFDMFDVIRTIGDLYFDPDAEPVGRTIAFVGAKGGAGSSTIAHNVGFALSRGFESDVVIADMDLAWGTAGLDFNQDPAQGIADAVFTPERIDDVFLDRILSKCSDNLSLLAAPATLDRTYDFDEEAFTGLLDVIRVGVPIVVLDVPHVWTGWVRRTLASADDVVITASPDLASLRNVKNIIDQLKLMRPNDGPPRLILNQVGMPKRPEIKPEDFKKSLGLDPMAVIPFDTQLFGTAANNGQMVAETNPKSPIAEQFAEIGRVVAGKAEIRRPKKSALAPLLARIRARRKSG</sequence>
<proteinExistence type="predicted"/>
<dbReference type="RefSeq" id="WP_197311516.1">
    <property type="nucleotide sequence ID" value="NZ_JADZLT010000050.1"/>
</dbReference>
<dbReference type="SUPFAM" id="SSF52540">
    <property type="entry name" value="P-loop containing nucleoside triphosphate hydrolases"/>
    <property type="match status" value="1"/>
</dbReference>
<feature type="region of interest" description="Disordered" evidence="3">
    <location>
        <begin position="1"/>
        <end position="23"/>
    </location>
</feature>
<dbReference type="EMBL" id="JADZLT010000050">
    <property type="protein sequence ID" value="MBH0238451.1"/>
    <property type="molecule type" value="Genomic_DNA"/>
</dbReference>
<dbReference type="Gene3D" id="3.40.50.300">
    <property type="entry name" value="P-loop containing nucleotide triphosphate hydrolases"/>
    <property type="match status" value="1"/>
</dbReference>
<accession>A0A931N060</accession>
<dbReference type="InterPro" id="IPR050625">
    <property type="entry name" value="ParA/MinD_ATPase"/>
</dbReference>
<evidence type="ECO:0000313" key="6">
    <source>
        <dbReference type="Proteomes" id="UP000631694"/>
    </source>
</evidence>
<keyword evidence="6" id="KW-1185">Reference proteome</keyword>
<dbReference type="PANTHER" id="PTHR43384:SF6">
    <property type="entry name" value="SEPTUM SITE-DETERMINING PROTEIN MIND HOMOLOG, CHLOROPLASTIC"/>
    <property type="match status" value="1"/>
</dbReference>
<evidence type="ECO:0000313" key="5">
    <source>
        <dbReference type="EMBL" id="MBH0238451.1"/>
    </source>
</evidence>
<protein>
    <submittedName>
        <fullName evidence="5">CpaE family protein</fullName>
    </submittedName>
</protein>
<name>A0A931N060_9HYPH</name>
<organism evidence="5 6">
    <name type="scientific">Methylobrevis albus</name>
    <dbReference type="NCBI Taxonomy" id="2793297"/>
    <lineage>
        <taxon>Bacteria</taxon>
        <taxon>Pseudomonadati</taxon>
        <taxon>Pseudomonadota</taxon>
        <taxon>Alphaproteobacteria</taxon>
        <taxon>Hyphomicrobiales</taxon>
        <taxon>Pleomorphomonadaceae</taxon>
        <taxon>Methylobrevis</taxon>
    </lineage>
</organism>
<gene>
    <name evidence="5" type="ORF">I5731_11510</name>
</gene>
<feature type="domain" description="AAA" evidence="4">
    <location>
        <begin position="164"/>
        <end position="327"/>
    </location>
</feature>
<keyword evidence="2" id="KW-0067">ATP-binding</keyword>
<comment type="caution">
    <text evidence="5">The sequence shown here is derived from an EMBL/GenBank/DDBJ whole genome shotgun (WGS) entry which is preliminary data.</text>
</comment>
<dbReference type="Proteomes" id="UP000631694">
    <property type="component" value="Unassembled WGS sequence"/>
</dbReference>
<dbReference type="GO" id="GO:0016887">
    <property type="term" value="F:ATP hydrolysis activity"/>
    <property type="evidence" value="ECO:0007669"/>
    <property type="project" value="TreeGrafter"/>
</dbReference>
<keyword evidence="1" id="KW-0547">Nucleotide-binding</keyword>
<dbReference type="Pfam" id="PF13614">
    <property type="entry name" value="AAA_31"/>
    <property type="match status" value="1"/>
</dbReference>
<evidence type="ECO:0000256" key="3">
    <source>
        <dbReference type="SAM" id="MobiDB-lite"/>
    </source>
</evidence>
<evidence type="ECO:0000256" key="2">
    <source>
        <dbReference type="ARBA" id="ARBA00022840"/>
    </source>
</evidence>
<dbReference type="GO" id="GO:0051782">
    <property type="term" value="P:negative regulation of cell division"/>
    <property type="evidence" value="ECO:0007669"/>
    <property type="project" value="TreeGrafter"/>
</dbReference>
<dbReference type="GO" id="GO:0009898">
    <property type="term" value="C:cytoplasmic side of plasma membrane"/>
    <property type="evidence" value="ECO:0007669"/>
    <property type="project" value="TreeGrafter"/>
</dbReference>
<dbReference type="Gene3D" id="3.40.50.2300">
    <property type="match status" value="1"/>
</dbReference>
<reference evidence="5" key="1">
    <citation type="submission" date="2020-12" db="EMBL/GenBank/DDBJ databases">
        <title>Methylobrevis albus sp. nov., isolated from fresh water lack sediment.</title>
        <authorList>
            <person name="Zou Q."/>
        </authorList>
    </citation>
    <scope>NUCLEOTIDE SEQUENCE</scope>
    <source>
        <strain evidence="5">L22</strain>
    </source>
</reference>